<dbReference type="PANTHER" id="PTHR16320">
    <property type="entry name" value="SPHINGOMYELINASE FAMILY MEMBER"/>
    <property type="match status" value="1"/>
</dbReference>
<dbReference type="AlphaFoldDB" id="A0A3M6YBQ9"/>
<keyword evidence="12 14" id="KW-0472">Membrane</keyword>
<dbReference type="InterPro" id="IPR005135">
    <property type="entry name" value="Endo/exonuclease/phosphatase"/>
</dbReference>
<name>A0A3M6YBQ9_HORWE</name>
<feature type="region of interest" description="Disordered" evidence="13">
    <location>
        <begin position="509"/>
        <end position="531"/>
    </location>
</feature>
<evidence type="ECO:0000256" key="12">
    <source>
        <dbReference type="ARBA" id="ARBA00023136"/>
    </source>
</evidence>
<evidence type="ECO:0000256" key="11">
    <source>
        <dbReference type="ARBA" id="ARBA00023098"/>
    </source>
</evidence>
<evidence type="ECO:0000259" key="15">
    <source>
        <dbReference type="Pfam" id="PF03372"/>
    </source>
</evidence>
<comment type="subcellular location">
    <subcellularLocation>
        <location evidence="1">Membrane</location>
        <topology evidence="1">Multi-pass membrane protein</topology>
    </subcellularLocation>
</comment>
<dbReference type="GO" id="GO:0016020">
    <property type="term" value="C:membrane"/>
    <property type="evidence" value="ECO:0007669"/>
    <property type="project" value="UniProtKB-SubCell"/>
</dbReference>
<evidence type="ECO:0000256" key="6">
    <source>
        <dbReference type="ARBA" id="ARBA00022723"/>
    </source>
</evidence>
<comment type="pathway">
    <text evidence="2">Lipid metabolism; sphingolipid metabolism.</text>
</comment>
<keyword evidence="7" id="KW-0378">Hydrolase</keyword>
<keyword evidence="11" id="KW-0443">Lipid metabolism</keyword>
<gene>
    <name evidence="16" type="ORF">D0868_09114</name>
</gene>
<evidence type="ECO:0000256" key="4">
    <source>
        <dbReference type="ARBA" id="ARBA00006335"/>
    </source>
</evidence>
<keyword evidence="5 14" id="KW-0812">Transmembrane</keyword>
<comment type="similarity">
    <text evidence="4">Belongs to the neutral sphingomyelinase family.</text>
</comment>
<dbReference type="GO" id="GO:0046872">
    <property type="term" value="F:metal ion binding"/>
    <property type="evidence" value="ECO:0007669"/>
    <property type="project" value="UniProtKB-KW"/>
</dbReference>
<comment type="caution">
    <text evidence="16">The sequence shown here is derived from an EMBL/GenBank/DDBJ whole genome shotgun (WGS) entry which is preliminary data.</text>
</comment>
<dbReference type="VEuPathDB" id="FungiDB:BTJ68_03536"/>
<organism evidence="16 17">
    <name type="scientific">Hortaea werneckii</name>
    <name type="common">Black yeast</name>
    <name type="synonym">Cladosporium werneckii</name>
    <dbReference type="NCBI Taxonomy" id="91943"/>
    <lineage>
        <taxon>Eukaryota</taxon>
        <taxon>Fungi</taxon>
        <taxon>Dikarya</taxon>
        <taxon>Ascomycota</taxon>
        <taxon>Pezizomycotina</taxon>
        <taxon>Dothideomycetes</taxon>
        <taxon>Dothideomycetidae</taxon>
        <taxon>Mycosphaerellales</taxon>
        <taxon>Teratosphaeriaceae</taxon>
        <taxon>Hortaea</taxon>
    </lineage>
</organism>
<proteinExistence type="inferred from homology"/>
<sequence>MCHSPEPHIWRTKIQKSVSIMQVPDKDAKENISPQPKKLLELPTSLRVISLNCWGLKFISKHRHERLVEIGRQLAKASPEPSIVGLQECWTQQDYLAIRELTKAILPYGKFYWSGIFGGGLAILSKWPIEESSMYRYPLNGRPAAFFRGDWYVGKGVASARIRIGPHSKDVVEVFCTHLHAPYEREPNDSYICHRTAQAWEIAKLMRHAAERGHMVLGLGDFNMIPLSLAHRLIEAHSPVKDIWRIVKPDSAIGSANNPVEQARGKPVPSARQCLAENGTTCDSTFNTWRWSKQMRRDLERGKDSVIDPETPDLRAKRLDYVFFASQAHHRWTVGEAEVGMTMRHPKLKCSLSDHFSVETTLLRQKDDDDVATNNATTTTTTTKQPPADPQQQQQQQETPSYLPLNTYDEILTMITKYDHRERRQRRQRLTHFGVELCLSIGCLIAVWWSPRNFVSFLLMLLSTLGLSAGVLDGLMGGFFVGSELRALREFEFEMRNTRELAAAAAAAAADGGVGGGGEGEGGDVRKKGKD</sequence>
<evidence type="ECO:0000313" key="16">
    <source>
        <dbReference type="EMBL" id="RMY00237.1"/>
    </source>
</evidence>
<dbReference type="FunFam" id="3.60.10.10:FF:000059">
    <property type="entry name" value="Inositol phosphosphingolipids phospholipase C"/>
    <property type="match status" value="1"/>
</dbReference>
<reference evidence="16 17" key="1">
    <citation type="journal article" date="2018" name="BMC Genomics">
        <title>Genomic evidence for intraspecific hybridization in a clonal and extremely halotolerant yeast.</title>
        <authorList>
            <person name="Gostincar C."/>
            <person name="Stajich J.E."/>
            <person name="Zupancic J."/>
            <person name="Zalar P."/>
            <person name="Gunde-Cimerman N."/>
        </authorList>
    </citation>
    <scope>NUCLEOTIDE SEQUENCE [LARGE SCALE GENOMIC DNA]</scope>
    <source>
        <strain evidence="16 17">EXF-6654</strain>
    </source>
</reference>
<evidence type="ECO:0000256" key="7">
    <source>
        <dbReference type="ARBA" id="ARBA00022801"/>
    </source>
</evidence>
<dbReference type="InterPro" id="IPR036691">
    <property type="entry name" value="Endo/exonu/phosph_ase_sf"/>
</dbReference>
<evidence type="ECO:0000256" key="13">
    <source>
        <dbReference type="SAM" id="MobiDB-lite"/>
    </source>
</evidence>
<dbReference type="GO" id="GO:0006665">
    <property type="term" value="P:sphingolipid metabolic process"/>
    <property type="evidence" value="ECO:0007669"/>
    <property type="project" value="UniProtKB-KW"/>
</dbReference>
<dbReference type="PANTHER" id="PTHR16320:SF24">
    <property type="entry name" value="PHOSPHODIESTERASE, PUTATIVE-RELATED"/>
    <property type="match status" value="1"/>
</dbReference>
<protein>
    <recommendedName>
        <fullName evidence="15">Endonuclease/exonuclease/phosphatase domain-containing protein</fullName>
    </recommendedName>
</protein>
<evidence type="ECO:0000256" key="10">
    <source>
        <dbReference type="ARBA" id="ARBA00022989"/>
    </source>
</evidence>
<comment type="pathway">
    <text evidence="3">Sphingolipid metabolism.</text>
</comment>
<feature type="transmembrane region" description="Helical" evidence="14">
    <location>
        <begin position="430"/>
        <end position="449"/>
    </location>
</feature>
<feature type="domain" description="Endonuclease/exonuclease/phosphatase" evidence="15">
    <location>
        <begin position="50"/>
        <end position="355"/>
    </location>
</feature>
<evidence type="ECO:0000313" key="17">
    <source>
        <dbReference type="Proteomes" id="UP000282582"/>
    </source>
</evidence>
<evidence type="ECO:0000256" key="14">
    <source>
        <dbReference type="SAM" id="Phobius"/>
    </source>
</evidence>
<keyword evidence="10 14" id="KW-1133">Transmembrane helix</keyword>
<keyword evidence="9" id="KW-0746">Sphingolipid metabolism</keyword>
<evidence type="ECO:0000256" key="1">
    <source>
        <dbReference type="ARBA" id="ARBA00004141"/>
    </source>
</evidence>
<keyword evidence="6" id="KW-0479">Metal-binding</keyword>
<dbReference type="Pfam" id="PF03372">
    <property type="entry name" value="Exo_endo_phos"/>
    <property type="match status" value="1"/>
</dbReference>
<keyword evidence="8" id="KW-0460">Magnesium</keyword>
<dbReference type="SUPFAM" id="SSF56219">
    <property type="entry name" value="DNase I-like"/>
    <property type="match status" value="1"/>
</dbReference>
<feature type="transmembrane region" description="Helical" evidence="14">
    <location>
        <begin position="455"/>
        <end position="481"/>
    </location>
</feature>
<feature type="region of interest" description="Disordered" evidence="13">
    <location>
        <begin position="367"/>
        <end position="400"/>
    </location>
</feature>
<evidence type="ECO:0000256" key="3">
    <source>
        <dbReference type="ARBA" id="ARBA00004991"/>
    </source>
</evidence>
<dbReference type="Proteomes" id="UP000282582">
    <property type="component" value="Unassembled WGS sequence"/>
</dbReference>
<evidence type="ECO:0000256" key="8">
    <source>
        <dbReference type="ARBA" id="ARBA00022842"/>
    </source>
</evidence>
<accession>A0A3M6YBQ9</accession>
<dbReference type="GO" id="GO:0004767">
    <property type="term" value="F:sphingomyelin phosphodiesterase activity"/>
    <property type="evidence" value="ECO:0007669"/>
    <property type="project" value="InterPro"/>
</dbReference>
<evidence type="ECO:0000256" key="2">
    <source>
        <dbReference type="ARBA" id="ARBA00004760"/>
    </source>
</evidence>
<evidence type="ECO:0000256" key="5">
    <source>
        <dbReference type="ARBA" id="ARBA00022692"/>
    </source>
</evidence>
<dbReference type="InterPro" id="IPR038772">
    <property type="entry name" value="Sph/SMPD2-like"/>
</dbReference>
<evidence type="ECO:0000256" key="9">
    <source>
        <dbReference type="ARBA" id="ARBA00022919"/>
    </source>
</evidence>
<dbReference type="EMBL" id="QWIK01000852">
    <property type="protein sequence ID" value="RMY00237.1"/>
    <property type="molecule type" value="Genomic_DNA"/>
</dbReference>
<feature type="compositionally biased region" description="Low complexity" evidence="13">
    <location>
        <begin position="377"/>
        <end position="400"/>
    </location>
</feature>
<dbReference type="Gene3D" id="3.60.10.10">
    <property type="entry name" value="Endonuclease/exonuclease/phosphatase"/>
    <property type="match status" value="1"/>
</dbReference>